<keyword evidence="6" id="KW-1185">Reference proteome</keyword>
<dbReference type="KEGG" id="acan:ACA1_138430"/>
<dbReference type="CDD" id="cd04369">
    <property type="entry name" value="Bromodomain"/>
    <property type="match status" value="1"/>
</dbReference>
<dbReference type="SUPFAM" id="SSF47370">
    <property type="entry name" value="Bromodomain"/>
    <property type="match status" value="1"/>
</dbReference>
<gene>
    <name evidence="5" type="ORF">ACA1_138430</name>
</gene>
<dbReference type="InterPro" id="IPR036427">
    <property type="entry name" value="Bromodomain-like_sf"/>
</dbReference>
<dbReference type="PANTHER" id="PTHR15398:SF4">
    <property type="entry name" value="BROMODOMAIN-CONTAINING PROTEIN 8 ISOFORM X1"/>
    <property type="match status" value="1"/>
</dbReference>
<dbReference type="OrthoDB" id="21437at2759"/>
<feature type="compositionally biased region" description="Low complexity" evidence="3">
    <location>
        <begin position="164"/>
        <end position="194"/>
    </location>
</feature>
<evidence type="ECO:0000259" key="4">
    <source>
        <dbReference type="PROSITE" id="PS50014"/>
    </source>
</evidence>
<dbReference type="PROSITE" id="PS50014">
    <property type="entry name" value="BROMODOMAIN_2"/>
    <property type="match status" value="1"/>
</dbReference>
<evidence type="ECO:0000256" key="1">
    <source>
        <dbReference type="ARBA" id="ARBA00023117"/>
    </source>
</evidence>
<protein>
    <submittedName>
        <fullName evidence="5">Bromodomain domain containing protein</fullName>
    </submittedName>
</protein>
<keyword evidence="1 2" id="KW-0103">Bromodomain</keyword>
<dbReference type="PRINTS" id="PR00503">
    <property type="entry name" value="BROMODOMAIN"/>
</dbReference>
<evidence type="ECO:0000313" key="6">
    <source>
        <dbReference type="Proteomes" id="UP000011083"/>
    </source>
</evidence>
<proteinExistence type="predicted"/>
<feature type="region of interest" description="Disordered" evidence="3">
    <location>
        <begin position="471"/>
        <end position="699"/>
    </location>
</feature>
<feature type="region of interest" description="Disordered" evidence="3">
    <location>
        <begin position="129"/>
        <end position="261"/>
    </location>
</feature>
<evidence type="ECO:0000256" key="3">
    <source>
        <dbReference type="SAM" id="MobiDB-lite"/>
    </source>
</evidence>
<reference evidence="5 6" key="1">
    <citation type="journal article" date="2013" name="Genome Biol.">
        <title>Genome of Acanthamoeba castellanii highlights extensive lateral gene transfer and early evolution of tyrosine kinase signaling.</title>
        <authorList>
            <person name="Clarke M."/>
            <person name="Lohan A.J."/>
            <person name="Liu B."/>
            <person name="Lagkouvardos I."/>
            <person name="Roy S."/>
            <person name="Zafar N."/>
            <person name="Bertelli C."/>
            <person name="Schilde C."/>
            <person name="Kianianmomeni A."/>
            <person name="Burglin T.R."/>
            <person name="Frech C."/>
            <person name="Turcotte B."/>
            <person name="Kopec K.O."/>
            <person name="Synnott J.M."/>
            <person name="Choo C."/>
            <person name="Paponov I."/>
            <person name="Finkler A."/>
            <person name="Soon Heng Tan C."/>
            <person name="Hutchins A.P."/>
            <person name="Weinmeier T."/>
            <person name="Rattei T."/>
            <person name="Chu J.S."/>
            <person name="Gimenez G."/>
            <person name="Irimia M."/>
            <person name="Rigden D.J."/>
            <person name="Fitzpatrick D.A."/>
            <person name="Lorenzo-Morales J."/>
            <person name="Bateman A."/>
            <person name="Chiu C.H."/>
            <person name="Tang P."/>
            <person name="Hegemann P."/>
            <person name="Fromm H."/>
            <person name="Raoult D."/>
            <person name="Greub G."/>
            <person name="Miranda-Saavedra D."/>
            <person name="Chen N."/>
            <person name="Nash P."/>
            <person name="Ginger M.L."/>
            <person name="Horn M."/>
            <person name="Schaap P."/>
            <person name="Caler L."/>
            <person name="Loftus B."/>
        </authorList>
    </citation>
    <scope>NUCLEOTIDE SEQUENCE [LARGE SCALE GENOMIC DNA]</scope>
    <source>
        <strain evidence="5 6">Neff</strain>
    </source>
</reference>
<feature type="compositionally biased region" description="Acidic residues" evidence="3">
    <location>
        <begin position="558"/>
        <end position="570"/>
    </location>
</feature>
<dbReference type="InterPro" id="IPR001487">
    <property type="entry name" value="Bromodomain"/>
</dbReference>
<feature type="compositionally biased region" description="Acidic residues" evidence="3">
    <location>
        <begin position="493"/>
        <end position="505"/>
    </location>
</feature>
<organism evidence="5 6">
    <name type="scientific">Acanthamoeba castellanii (strain ATCC 30010 / Neff)</name>
    <dbReference type="NCBI Taxonomy" id="1257118"/>
    <lineage>
        <taxon>Eukaryota</taxon>
        <taxon>Amoebozoa</taxon>
        <taxon>Discosea</taxon>
        <taxon>Longamoebia</taxon>
        <taxon>Centramoebida</taxon>
        <taxon>Acanthamoebidae</taxon>
        <taxon>Acanthamoeba</taxon>
    </lineage>
</organism>
<dbReference type="SMART" id="SM00297">
    <property type="entry name" value="BROMO"/>
    <property type="match status" value="1"/>
</dbReference>
<dbReference type="Pfam" id="PF00439">
    <property type="entry name" value="Bromodomain"/>
    <property type="match status" value="1"/>
</dbReference>
<feature type="region of interest" description="Disordered" evidence="3">
    <location>
        <begin position="813"/>
        <end position="880"/>
    </location>
</feature>
<dbReference type="PANTHER" id="PTHR15398">
    <property type="entry name" value="BROMODOMAIN-CONTAINING PROTEIN 8"/>
    <property type="match status" value="1"/>
</dbReference>
<feature type="compositionally biased region" description="Acidic residues" evidence="3">
    <location>
        <begin position="660"/>
        <end position="698"/>
    </location>
</feature>
<feature type="compositionally biased region" description="Low complexity" evidence="3">
    <location>
        <begin position="378"/>
        <end position="387"/>
    </location>
</feature>
<dbReference type="STRING" id="1257118.L8H214"/>
<feature type="domain" description="Bromo" evidence="4">
    <location>
        <begin position="718"/>
        <end position="788"/>
    </location>
</feature>
<dbReference type="GO" id="GO:0035267">
    <property type="term" value="C:NuA4 histone acetyltransferase complex"/>
    <property type="evidence" value="ECO:0007669"/>
    <property type="project" value="TreeGrafter"/>
</dbReference>
<dbReference type="OMA" id="LWENFET"/>
<dbReference type="EMBL" id="KB007956">
    <property type="protein sequence ID" value="ELR18421.1"/>
    <property type="molecule type" value="Genomic_DNA"/>
</dbReference>
<feature type="compositionally biased region" description="Polar residues" evidence="3">
    <location>
        <begin position="251"/>
        <end position="261"/>
    </location>
</feature>
<dbReference type="Gene3D" id="1.20.920.10">
    <property type="entry name" value="Bromodomain-like"/>
    <property type="match status" value="1"/>
</dbReference>
<feature type="region of interest" description="Disordered" evidence="3">
    <location>
        <begin position="23"/>
        <end position="47"/>
    </location>
</feature>
<feature type="compositionally biased region" description="Basic and acidic residues" evidence="3">
    <location>
        <begin position="515"/>
        <end position="557"/>
    </location>
</feature>
<feature type="compositionally biased region" description="Basic and acidic residues" evidence="3">
    <location>
        <begin position="635"/>
        <end position="659"/>
    </location>
</feature>
<dbReference type="GeneID" id="14919183"/>
<feature type="compositionally biased region" description="Basic and acidic residues" evidence="3">
    <location>
        <begin position="852"/>
        <end position="863"/>
    </location>
</feature>
<sequence>MEVDEDQWKPRDKLLLVEAVTSGAAGGGNGAGNGNRGDSGGQDGKRDVNWAAVSRLLRKHIPKKRLTTPTSFGSKGLDRVVAALREEYMNHLRKSIELCDSEIEKSTERMTRINAGDLDEELLAHYEEEKRFRAAGQSPPAAASVVGTASPPRKRRSLEDNGKSPLDASAVAPASPLPAEDATAVVDTTTSTGVGRNGAPTEPPPAAPASRPAETEAEASTEPTKAVAEAAEPTAVESAQVGELQGAPQLESDQTLSSSVPLETPTMTAVMLGMVVEEPLPLPVVSSLSSAPASPASLAQQETWTQQPQLLPTPDDLAASLAYHDPLLVETSASYANADAAADAAESVELQPAAAEPNSRDAVEAAEPLRPAAGEVDAATATATATAPTSVTEDNAPPLVVVVSAATAPEEAAGPKQDSLAPTAAAPEGIKKDQPSPNAGASFSTDLLWENFETEALPTVGAGEKGDHDAMIEEAAKPPPADTKASPQGETQTEMDVEVEAEAEAEAASFNEEDDRGKKEVKEEREEAALETEKDETRRDDAKATEVEQADVEKKEEEQEGEEEEEEEPVVVEQKKPRGRPKRQSVNTAKRTYKRRKPAAEAEEKEAEAEEVKTVVVIDDQDEDGVKVEASASGEEAKKRPMKEKRVQQAKKETMKAKESEEEEEKKEAKDDEENEAETKNEDEEEEESGADDMEAEAEAAVRRVEMEGVRRVLATVKAHHYAKPFLQPVSVEDVPEYPRIIYRPMDFTTITNRIKTGVISSKIEFLRDMYLLFQNAFIFNPKGSDIYVMASTLKTLTKTEMREVDREVEVVRKSFPPAARPKKNPVSTATTTATRRNSPDDAASGGATTAEPKKGANKESKKATTAAPRLAEANRKRRR</sequence>
<dbReference type="Proteomes" id="UP000011083">
    <property type="component" value="Unassembled WGS sequence"/>
</dbReference>
<feature type="compositionally biased region" description="Low complexity" evidence="3">
    <location>
        <begin position="208"/>
        <end position="239"/>
    </location>
</feature>
<dbReference type="AlphaFoldDB" id="L8H214"/>
<feature type="region of interest" description="Disordered" evidence="3">
    <location>
        <begin position="372"/>
        <end position="393"/>
    </location>
</feature>
<feature type="region of interest" description="Disordered" evidence="3">
    <location>
        <begin position="409"/>
        <end position="443"/>
    </location>
</feature>
<feature type="compositionally biased region" description="Gly residues" evidence="3">
    <location>
        <begin position="24"/>
        <end position="42"/>
    </location>
</feature>
<dbReference type="VEuPathDB" id="AmoebaDB:ACA1_138430"/>
<accession>L8H214</accession>
<name>L8H214_ACACF</name>
<evidence type="ECO:0000313" key="5">
    <source>
        <dbReference type="EMBL" id="ELR18421.1"/>
    </source>
</evidence>
<evidence type="ECO:0000256" key="2">
    <source>
        <dbReference type="PROSITE-ProRule" id="PRU00035"/>
    </source>
</evidence>
<dbReference type="RefSeq" id="XP_004340449.1">
    <property type="nucleotide sequence ID" value="XM_004340401.1"/>
</dbReference>